<evidence type="ECO:0000313" key="3">
    <source>
        <dbReference type="EMBL" id="KLL36528.1"/>
    </source>
</evidence>
<keyword evidence="2" id="KW-0732">Signal</keyword>
<feature type="coiled-coil region" evidence="1">
    <location>
        <begin position="136"/>
        <end position="170"/>
    </location>
</feature>
<name>A0A837KXZ0_STRAG</name>
<dbReference type="NCBIfam" id="TIGR01167">
    <property type="entry name" value="LPXTG_anchor"/>
    <property type="match status" value="1"/>
</dbReference>
<reference evidence="3 4" key="1">
    <citation type="journal article" date="2015" name="PLoS ONE">
        <title>Genomic analysis reveals the molecular basis for capsule loss in the group B streptococcus population.</title>
        <authorList>
            <consortium name="DEVANI Consortium"/>
            <person name="Rosini R."/>
            <person name="Campisi E."/>
            <person name="De Chiara M."/>
            <person name="Tettelin H."/>
            <person name="Rinaudo D."/>
            <person name="Toniolo C."/>
            <person name="Metruccio M."/>
            <person name="Guidotti S."/>
            <person name="Sorensen U.B."/>
            <person name="Kilian M."/>
            <person name="Ramirez M."/>
            <person name="Janulczyk R."/>
            <person name="Donati C."/>
            <person name="Grandi G."/>
            <person name="Margarit I."/>
        </authorList>
    </citation>
    <scope>NUCLEOTIDE SEQUENCE [LARGE SCALE GENOMIC DNA]</scope>
    <source>
        <strain evidence="3 4">DK-B-USS-215</strain>
    </source>
</reference>
<dbReference type="NCBIfam" id="TIGR04320">
    <property type="entry name" value="Surf_Exclu_PgrA"/>
    <property type="match status" value="1"/>
</dbReference>
<dbReference type="InterPro" id="IPR027607">
    <property type="entry name" value="Surf_Exclu_SEC10/PgrA"/>
</dbReference>
<evidence type="ECO:0000256" key="1">
    <source>
        <dbReference type="SAM" id="Coils"/>
    </source>
</evidence>
<evidence type="ECO:0008006" key="5">
    <source>
        <dbReference type="Google" id="ProtNLM"/>
    </source>
</evidence>
<protein>
    <recommendedName>
        <fullName evidence="5">SEC10/PgrA surface exclusion domain-containing protein</fullName>
    </recommendedName>
</protein>
<organism evidence="3 4">
    <name type="scientific">Streptococcus agalactiae</name>
    <dbReference type="NCBI Taxonomy" id="1311"/>
    <lineage>
        <taxon>Bacteria</taxon>
        <taxon>Bacillati</taxon>
        <taxon>Bacillota</taxon>
        <taxon>Bacilli</taxon>
        <taxon>Lactobacillales</taxon>
        <taxon>Streptococcaceae</taxon>
        <taxon>Streptococcus</taxon>
    </lineage>
</organism>
<dbReference type="RefSeq" id="WP_047209077.1">
    <property type="nucleotide sequence ID" value="NZ_LBKL01000084.1"/>
</dbReference>
<proteinExistence type="predicted"/>
<dbReference type="EMBL" id="LBKL01000084">
    <property type="protein sequence ID" value="KLL36528.1"/>
    <property type="molecule type" value="Genomic_DNA"/>
</dbReference>
<evidence type="ECO:0000313" key="4">
    <source>
        <dbReference type="Proteomes" id="UP000035346"/>
    </source>
</evidence>
<evidence type="ECO:0000256" key="2">
    <source>
        <dbReference type="SAM" id="SignalP"/>
    </source>
</evidence>
<feature type="signal peptide" evidence="2">
    <location>
        <begin position="1"/>
        <end position="24"/>
    </location>
</feature>
<dbReference type="Proteomes" id="UP000035346">
    <property type="component" value="Unassembled WGS sequence"/>
</dbReference>
<dbReference type="AlphaFoldDB" id="A0A837KXZ0"/>
<feature type="chain" id="PRO_5032431713" description="SEC10/PgrA surface exclusion domain-containing protein" evidence="2">
    <location>
        <begin position="25"/>
        <end position="841"/>
    </location>
</feature>
<feature type="coiled-coil region" evidence="1">
    <location>
        <begin position="533"/>
        <end position="713"/>
    </location>
</feature>
<keyword evidence="1" id="KW-0175">Coiled coil</keyword>
<gene>
    <name evidence="3" type="ORF">WA04_08945</name>
</gene>
<accession>A0A837KXZ0</accession>
<comment type="caution">
    <text evidence="3">The sequence shown here is derived from an EMBL/GenBank/DDBJ whole genome shotgun (WGS) entry which is preliminary data.</text>
</comment>
<sequence>MKKTTLASGLLVATTLTGTSLAHADEVKETSVSNTQEHHQVTSEPVTQEEVNQAKEAVAKDSQAVATQEKAVSTATQTLKDSQDSLTSAKEAVSQADILVKEATPEHISSVEDDMAAQTQAIANQTETVTVKASHVTETKDKVATQTRDVKEAEEAVSTAQSDRDMAQADVAQKQAILNGTNGAAIVAEEAQAKTDLGDKKAQVLVAEKALDSAKVADSTRNEGLAQLKQDVSTAQTHQTQAAQDLQEAKNTLTQTQTKTSQAKAAYDKASQALSSRNTIRLSADYIQALTDYALHYQEKGKVATETLKALSPILKAQHQFKANPSDPTTAYAINRLPEAIQKDLSWFASDLVNQIREAFGRPTTSVTSSSLDFAKTVAEGYVADNWSFRDVLSIGHDAKAVNQAARALGLKTTSEIDEAKGRQYYENMDSYPVTTQTVTLTQAKNMVYDAVMDFLFNGYEFLHAQSLAGLKTDHQGYLGLALSSREGVTGIHLLTVDADKLLANSSFETQALDNPYQAATLQKTYDRAIALYQEVKQALTEAQSLVQTLQTAFNKADHALAQLMQDLKTLEATPLQTPQASANLSAAQEALAKATERYQKAIEALTALTADVKTKEAKLREAKAVLAQKEAVLKDRQAKRDQKRALLEQAKSDLLKAQKALATAQNQLKVLEDQKAQTQTYYQNLLNAPALLQAAQARVRVQEADVAQKEAVLAQALSLLAELKVKVSESRTHYENILKAYRDFEDRQRQAELAKTYASIVAKGGLPVPLVNSKGQIISYTDGSNVSTQTASLTMTSSQKGTKTKATSLPETGEEKGLLASLLGFSLLLFGAITYRKQNR</sequence>